<gene>
    <name evidence="2" type="ORF">CH63R_03639</name>
</gene>
<comment type="caution">
    <text evidence="2">The sequence shown here is derived from an EMBL/GenBank/DDBJ whole genome shotgun (WGS) entry which is preliminary data.</text>
</comment>
<dbReference type="RefSeq" id="XP_018159860.1">
    <property type="nucleotide sequence ID" value="XM_018298614.1"/>
</dbReference>
<reference evidence="3" key="1">
    <citation type="journal article" date="2017" name="BMC Genomics">
        <title>Gapless genome assembly of Colletotrichum higginsianum reveals chromosome structure and association of transposable elements with secondary metabolite gene clusters.</title>
        <authorList>
            <person name="Dallery J.-F."/>
            <person name="Lapalu N."/>
            <person name="Zampounis A."/>
            <person name="Pigne S."/>
            <person name="Luyten I."/>
            <person name="Amselem J."/>
            <person name="Wittenberg A.H.J."/>
            <person name="Zhou S."/>
            <person name="de Queiroz M.V."/>
            <person name="Robin G.P."/>
            <person name="Auger A."/>
            <person name="Hainaut M."/>
            <person name="Henrissat B."/>
            <person name="Kim K.-T."/>
            <person name="Lee Y.-H."/>
            <person name="Lespinet O."/>
            <person name="Schwartz D.C."/>
            <person name="Thon M.R."/>
            <person name="O'Connell R.J."/>
        </authorList>
    </citation>
    <scope>NUCLEOTIDE SEQUENCE [LARGE SCALE GENOMIC DNA]</scope>
    <source>
        <strain evidence="3">IMI 349063</strain>
    </source>
</reference>
<evidence type="ECO:0000313" key="2">
    <source>
        <dbReference type="EMBL" id="OBR11343.1"/>
    </source>
</evidence>
<accession>A0A1B7YGZ4</accession>
<dbReference type="KEGG" id="chig:CH63R_03639"/>
<evidence type="ECO:0000259" key="1">
    <source>
        <dbReference type="Pfam" id="PF13577"/>
    </source>
</evidence>
<dbReference type="Proteomes" id="UP000092177">
    <property type="component" value="Chromosome 3"/>
</dbReference>
<protein>
    <recommendedName>
        <fullName evidence="1">SnoaL-like domain-containing protein</fullName>
    </recommendedName>
</protein>
<dbReference type="AlphaFoldDB" id="A0A1B7YGZ4"/>
<dbReference type="VEuPathDB" id="FungiDB:CH63R_03639"/>
<dbReference type="CDD" id="cd00531">
    <property type="entry name" value="NTF2_like"/>
    <property type="match status" value="1"/>
</dbReference>
<dbReference type="Gene3D" id="3.10.450.50">
    <property type="match status" value="1"/>
</dbReference>
<name>A0A1B7YGZ4_COLHI</name>
<dbReference type="EMBL" id="LTAN01000003">
    <property type="protein sequence ID" value="OBR11343.1"/>
    <property type="molecule type" value="Genomic_DNA"/>
</dbReference>
<sequence length="146" mass="15929">MATSDHELIRNTLARYAIGVDFEDWDTFSKAFLDDAKITFQAPIGTLSGISAIKSTVKAMVGPFQTQHGMTTQLIEITGEKTAEATSYVTTVLSRTGKDEGKSATMSGYYQDKLVKVVVDGEVDWKILERKAFNRGTPTGDLSLSP</sequence>
<proteinExistence type="predicted"/>
<dbReference type="GeneID" id="28862721"/>
<dbReference type="InterPro" id="IPR032710">
    <property type="entry name" value="NTF2-like_dom_sf"/>
</dbReference>
<organism evidence="2 3">
    <name type="scientific">Colletotrichum higginsianum (strain IMI 349063)</name>
    <name type="common">Crucifer anthracnose fungus</name>
    <dbReference type="NCBI Taxonomy" id="759273"/>
    <lineage>
        <taxon>Eukaryota</taxon>
        <taxon>Fungi</taxon>
        <taxon>Dikarya</taxon>
        <taxon>Ascomycota</taxon>
        <taxon>Pezizomycotina</taxon>
        <taxon>Sordariomycetes</taxon>
        <taxon>Hypocreomycetidae</taxon>
        <taxon>Glomerellales</taxon>
        <taxon>Glomerellaceae</taxon>
        <taxon>Colletotrichum</taxon>
        <taxon>Colletotrichum destructivum species complex</taxon>
    </lineage>
</organism>
<dbReference type="InterPro" id="IPR037401">
    <property type="entry name" value="SnoaL-like"/>
</dbReference>
<feature type="domain" description="SnoaL-like" evidence="1">
    <location>
        <begin position="3"/>
        <end position="131"/>
    </location>
</feature>
<evidence type="ECO:0000313" key="3">
    <source>
        <dbReference type="Proteomes" id="UP000092177"/>
    </source>
</evidence>
<dbReference type="OrthoDB" id="2148716at2759"/>
<dbReference type="SUPFAM" id="SSF54427">
    <property type="entry name" value="NTF2-like"/>
    <property type="match status" value="1"/>
</dbReference>
<keyword evidence="3" id="KW-1185">Reference proteome</keyword>
<dbReference type="Pfam" id="PF13577">
    <property type="entry name" value="SnoaL_4"/>
    <property type="match status" value="1"/>
</dbReference>